<evidence type="ECO:0000313" key="3">
    <source>
        <dbReference type="Proteomes" id="UP000321567"/>
    </source>
</evidence>
<comment type="caution">
    <text evidence="2">The sequence shown here is derived from an EMBL/GenBank/DDBJ whole genome shotgun (WGS) entry which is preliminary data.</text>
</comment>
<dbReference type="Proteomes" id="UP000321567">
    <property type="component" value="Unassembled WGS sequence"/>
</dbReference>
<feature type="domain" description="RES" evidence="1">
    <location>
        <begin position="12"/>
        <end position="128"/>
    </location>
</feature>
<proteinExistence type="predicted"/>
<organism evidence="2 3">
    <name type="scientific">Pararhodospirillum oryzae</name>
    <dbReference type="NCBI Taxonomy" id="478448"/>
    <lineage>
        <taxon>Bacteria</taxon>
        <taxon>Pseudomonadati</taxon>
        <taxon>Pseudomonadota</taxon>
        <taxon>Alphaproteobacteria</taxon>
        <taxon>Rhodospirillales</taxon>
        <taxon>Rhodospirillaceae</taxon>
        <taxon>Pararhodospirillum</taxon>
    </lineage>
</organism>
<name>A0A512H817_9PROT</name>
<keyword evidence="3" id="KW-1185">Reference proteome</keyword>
<dbReference type="InterPro" id="IPR014914">
    <property type="entry name" value="RES_dom"/>
</dbReference>
<dbReference type="AlphaFoldDB" id="A0A512H817"/>
<protein>
    <recommendedName>
        <fullName evidence="1">RES domain-containing protein</fullName>
    </recommendedName>
</protein>
<dbReference type="OrthoDB" id="9789501at2"/>
<evidence type="ECO:0000313" key="2">
    <source>
        <dbReference type="EMBL" id="GEO81568.1"/>
    </source>
</evidence>
<dbReference type="RefSeq" id="WP_147163594.1">
    <property type="nucleotide sequence ID" value="NZ_BJZO01000040.1"/>
</dbReference>
<reference evidence="2 3" key="1">
    <citation type="submission" date="2019-07" db="EMBL/GenBank/DDBJ databases">
        <title>Whole genome shotgun sequence of Rhodospirillum oryzae NBRC 107573.</title>
        <authorList>
            <person name="Hosoyama A."/>
            <person name="Uohara A."/>
            <person name="Ohji S."/>
            <person name="Ichikawa N."/>
        </authorList>
    </citation>
    <scope>NUCLEOTIDE SEQUENCE [LARGE SCALE GENOMIC DNA]</scope>
    <source>
        <strain evidence="2 3">NBRC 107573</strain>
    </source>
</reference>
<gene>
    <name evidence="2" type="ORF">ROR02_16990</name>
</gene>
<dbReference type="EMBL" id="BJZO01000040">
    <property type="protein sequence ID" value="GEO81568.1"/>
    <property type="molecule type" value="Genomic_DNA"/>
</dbReference>
<dbReference type="SMART" id="SM00953">
    <property type="entry name" value="RES"/>
    <property type="match status" value="1"/>
</dbReference>
<dbReference type="Pfam" id="PF08808">
    <property type="entry name" value="RES"/>
    <property type="match status" value="1"/>
</dbReference>
<accession>A0A512H817</accession>
<sequence length="143" mass="15682">MAWRICKRCHADLGGTGARLFGGRWNSPGRALVYTAATAELAVLEVRVHLDLPPDLIPSDFVLMEIDLTALAAEEVVSLPADPTAFGDRWLVEARSPVLRVPSFIVPEASNLLLNPAHPQAGAARVVGMRDFTFDRRLWRPLS</sequence>
<evidence type="ECO:0000259" key="1">
    <source>
        <dbReference type="SMART" id="SM00953"/>
    </source>
</evidence>